<feature type="region of interest" description="Disordered" evidence="1">
    <location>
        <begin position="17"/>
        <end position="71"/>
    </location>
</feature>
<dbReference type="PROSITE" id="PS00726">
    <property type="entry name" value="AP_NUCLEASE_F1_1"/>
    <property type="match status" value="1"/>
</dbReference>
<dbReference type="InterPro" id="IPR052343">
    <property type="entry name" value="Retrotransposon-Effector_Assoc"/>
</dbReference>
<dbReference type="InterPro" id="IPR026960">
    <property type="entry name" value="RVT-Znf"/>
</dbReference>
<dbReference type="Gene3D" id="3.60.10.10">
    <property type="entry name" value="Endonuclease/exonuclease/phosphatase"/>
    <property type="match status" value="1"/>
</dbReference>
<reference evidence="3" key="1">
    <citation type="submission" date="2018-02" db="EMBL/GenBank/DDBJ databases">
        <authorList>
            <person name="Cohen D.B."/>
            <person name="Kent A.D."/>
        </authorList>
    </citation>
    <scope>NUCLEOTIDE SEQUENCE</scope>
</reference>
<dbReference type="InterPro" id="IPR005135">
    <property type="entry name" value="Endo/exonuclease/phosphatase"/>
</dbReference>
<accession>A0A2N9HA14</accession>
<dbReference type="PROSITE" id="PS50878">
    <property type="entry name" value="RT_POL"/>
    <property type="match status" value="1"/>
</dbReference>
<dbReference type="AlphaFoldDB" id="A0A2N9HA14"/>
<feature type="region of interest" description="Disordered" evidence="1">
    <location>
        <begin position="164"/>
        <end position="185"/>
    </location>
</feature>
<evidence type="ECO:0000259" key="2">
    <source>
        <dbReference type="PROSITE" id="PS50878"/>
    </source>
</evidence>
<feature type="compositionally biased region" description="Polar residues" evidence="1">
    <location>
        <begin position="170"/>
        <end position="181"/>
    </location>
</feature>
<dbReference type="InterPro" id="IPR020847">
    <property type="entry name" value="AP_endonuclease_F1_BS"/>
</dbReference>
<dbReference type="Pfam" id="PF03372">
    <property type="entry name" value="Exo_endo_phos"/>
    <property type="match status" value="1"/>
</dbReference>
<dbReference type="InterPro" id="IPR043502">
    <property type="entry name" value="DNA/RNA_pol_sf"/>
</dbReference>
<dbReference type="PANTHER" id="PTHR46890:SF50">
    <property type="entry name" value="RNA-DIRECTED DNA POLYMERASE, EUKARYOTA, REVERSE TRANSCRIPTASE ZINC-BINDING DOMAIN PROTEIN-RELATED"/>
    <property type="match status" value="1"/>
</dbReference>
<organism evidence="3">
    <name type="scientific">Fagus sylvatica</name>
    <name type="common">Beechnut</name>
    <dbReference type="NCBI Taxonomy" id="28930"/>
    <lineage>
        <taxon>Eukaryota</taxon>
        <taxon>Viridiplantae</taxon>
        <taxon>Streptophyta</taxon>
        <taxon>Embryophyta</taxon>
        <taxon>Tracheophyta</taxon>
        <taxon>Spermatophyta</taxon>
        <taxon>Magnoliopsida</taxon>
        <taxon>eudicotyledons</taxon>
        <taxon>Gunneridae</taxon>
        <taxon>Pentapetalae</taxon>
        <taxon>rosids</taxon>
        <taxon>fabids</taxon>
        <taxon>Fagales</taxon>
        <taxon>Fagaceae</taxon>
        <taxon>Fagus</taxon>
    </lineage>
</organism>
<proteinExistence type="predicted"/>
<dbReference type="Pfam" id="PF00078">
    <property type="entry name" value="RVT_1"/>
    <property type="match status" value="1"/>
</dbReference>
<dbReference type="InterPro" id="IPR036691">
    <property type="entry name" value="Endo/exonu/phosph_ase_sf"/>
</dbReference>
<dbReference type="GO" id="GO:0003677">
    <property type="term" value="F:DNA binding"/>
    <property type="evidence" value="ECO:0007669"/>
    <property type="project" value="InterPro"/>
</dbReference>
<evidence type="ECO:0000313" key="3">
    <source>
        <dbReference type="EMBL" id="SPD08972.1"/>
    </source>
</evidence>
<dbReference type="CDD" id="cd01650">
    <property type="entry name" value="RT_nLTR_like"/>
    <property type="match status" value="1"/>
</dbReference>
<dbReference type="EMBL" id="OIVN01003124">
    <property type="protein sequence ID" value="SPD08972.1"/>
    <property type="molecule type" value="Genomic_DNA"/>
</dbReference>
<protein>
    <recommendedName>
        <fullName evidence="2">Reverse transcriptase domain-containing protein</fullName>
    </recommendedName>
</protein>
<dbReference type="GO" id="GO:0004519">
    <property type="term" value="F:endonuclease activity"/>
    <property type="evidence" value="ECO:0007669"/>
    <property type="project" value="InterPro"/>
</dbReference>
<gene>
    <name evidence="3" type="ORF">FSB_LOCUS36854</name>
</gene>
<dbReference type="InterPro" id="IPR000477">
    <property type="entry name" value="RT_dom"/>
</dbReference>
<name>A0A2N9HA14_FAGSY</name>
<dbReference type="PANTHER" id="PTHR46890">
    <property type="entry name" value="NON-LTR RETROLELEMENT REVERSE TRANSCRIPTASE-LIKE PROTEIN-RELATED"/>
    <property type="match status" value="1"/>
</dbReference>
<feature type="domain" description="Reverse transcriptase" evidence="2">
    <location>
        <begin position="403"/>
        <end position="636"/>
    </location>
</feature>
<dbReference type="SUPFAM" id="SSF56672">
    <property type="entry name" value="DNA/RNA polymerases"/>
    <property type="match status" value="1"/>
</dbReference>
<dbReference type="SUPFAM" id="SSF56219">
    <property type="entry name" value="DNase I-like"/>
    <property type="match status" value="1"/>
</dbReference>
<dbReference type="GO" id="GO:0006281">
    <property type="term" value="P:DNA repair"/>
    <property type="evidence" value="ECO:0007669"/>
    <property type="project" value="InterPro"/>
</dbReference>
<feature type="compositionally biased region" description="Polar residues" evidence="1">
    <location>
        <begin position="39"/>
        <end position="71"/>
    </location>
</feature>
<dbReference type="Pfam" id="PF13966">
    <property type="entry name" value="zf-RVT"/>
    <property type="match status" value="1"/>
</dbReference>
<sequence length="860" mass="96071">MGRGVNGMWLGLMSLIRRPTPKAQDKPPPRQVWKPKLNNPMNRVPSQPRPSTTPESPLDSSKAPKTSQNNVEMPLTSSLVIAAPSQAMPEELSVTDQWALQLRDGRPVVVPSPGAGGSVIEQPILCSLTGVHRYRQAAFPYVRRVPPEEAMWVEPLAISAPMEEDVAGQQPDSAPKSSQTHPGMPSVWVSTMMKQVGECLGASYEGFEDKREGFVIIQMNTNIVSWNVRGLNDGAKRMQVRNLLHSWKADIVCLQETKLPAVSKALIRSLWRGRFVDWICLESVGASGGILLMWDNRVVERLEEAVGMQRDVCFGRNCLAFVPSGMFPDKRKSPFHSENMWLKKVGFHDKVKQWWESYAFAGSQSFILVQKLKALKDQTVFLWLSSKVAGTLLSGDVMAVLHEFHAHGHFEKSMNATFIALIPKKPGALECKDFRPISLVTGIYKIIAKILANRLRLVLEKLVSSSHNSFIGGRQILDSMLIDNESLDSRLKSGIPGVVLNGSPSGFFHSSRGFRQGDPLSPLLFLLVMEALSRMLAKAVESGFISSFSVGNSTENSVTISRLFADDTLIMCGADPIQLWHLRGVFIWFQAISGLKVNLSKSELVLVGHVPNVTELANILGCRISSFPLTYLGLPLGTTFKRKTIWNSVMERMEKLWIVNMAANGGDGAPIGLVNPMGSHDSWCGDHPLRVQFPDLFRLARAPKATVADHLCFLDSLCWRPSSQKIFQVRSYYSVLLKPSRISFPWRSVWKAKVPSRVTFFSWTATLGRILTTDNLWKRKVLIIDWCCMCKTNGESVNHLLLHCPIAQDLWNLVFILFGISWVMPRGVEDLFACWSGKRENSESGAIWKAVPHCLMWCLW</sequence>
<evidence type="ECO:0000256" key="1">
    <source>
        <dbReference type="SAM" id="MobiDB-lite"/>
    </source>
</evidence>